<proteinExistence type="predicted"/>
<feature type="transmembrane region" description="Helical" evidence="1">
    <location>
        <begin position="105"/>
        <end position="126"/>
    </location>
</feature>
<keyword evidence="1" id="KW-0812">Transmembrane</keyword>
<keyword evidence="3" id="KW-1185">Reference proteome</keyword>
<dbReference type="EMBL" id="JAAXPG010000004">
    <property type="protein sequence ID" value="NKY97232.1"/>
    <property type="molecule type" value="Genomic_DNA"/>
</dbReference>
<evidence type="ECO:0000313" key="2">
    <source>
        <dbReference type="EMBL" id="NKY97232.1"/>
    </source>
</evidence>
<accession>A0A7X6MAI6</accession>
<sequence>MAGTVPLRLPRATVFAAVCTGLSSTGHVLASGHAVSPLGLSAGFVLVLAVAHGLFRSEQRLGSLVAATLWGQAALHLLFAVASPGGSASHGAASHPAGSGALEGAGIGPGMLLAHAAAGVACAWWLRQGERAVLALVDLVRSLFHRLLVLVPAPAAPARRGPARFPGRTPLRYRAALLLLRHVRILRGPPAAFLF</sequence>
<gene>
    <name evidence="2" type="ORF">HGB44_06025</name>
</gene>
<keyword evidence="1" id="KW-0472">Membrane</keyword>
<dbReference type="Proteomes" id="UP000553209">
    <property type="component" value="Unassembled WGS sequence"/>
</dbReference>
<protein>
    <submittedName>
        <fullName evidence="2">Uncharacterized protein</fullName>
    </submittedName>
</protein>
<evidence type="ECO:0000256" key="1">
    <source>
        <dbReference type="SAM" id="Phobius"/>
    </source>
</evidence>
<evidence type="ECO:0000313" key="3">
    <source>
        <dbReference type="Proteomes" id="UP000553209"/>
    </source>
</evidence>
<feature type="transmembrane region" description="Helical" evidence="1">
    <location>
        <begin position="40"/>
        <end position="57"/>
    </location>
</feature>
<dbReference type="AlphaFoldDB" id="A0A7X6MAI6"/>
<reference evidence="2 3" key="1">
    <citation type="submission" date="2020-04" db="EMBL/GenBank/DDBJ databases">
        <title>MicrobeNet Type strains.</title>
        <authorList>
            <person name="Nicholson A.C."/>
        </authorList>
    </citation>
    <scope>NUCLEOTIDE SEQUENCE [LARGE SCALE GENOMIC DNA]</scope>
    <source>
        <strain evidence="2 3">ATCC 23612</strain>
    </source>
</reference>
<name>A0A7X6MAI6_9ACTN</name>
<dbReference type="RefSeq" id="WP_061081759.1">
    <property type="nucleotide sequence ID" value="NZ_JAAXPG010000004.1"/>
</dbReference>
<keyword evidence="1" id="KW-1133">Transmembrane helix</keyword>
<feature type="transmembrane region" description="Helical" evidence="1">
    <location>
        <begin position="64"/>
        <end position="85"/>
    </location>
</feature>
<organism evidence="2 3">
    <name type="scientific">Nocardiopsis alborubida</name>
    <dbReference type="NCBI Taxonomy" id="146802"/>
    <lineage>
        <taxon>Bacteria</taxon>
        <taxon>Bacillati</taxon>
        <taxon>Actinomycetota</taxon>
        <taxon>Actinomycetes</taxon>
        <taxon>Streptosporangiales</taxon>
        <taxon>Nocardiopsidaceae</taxon>
        <taxon>Nocardiopsis</taxon>
    </lineage>
</organism>
<comment type="caution">
    <text evidence="2">The sequence shown here is derived from an EMBL/GenBank/DDBJ whole genome shotgun (WGS) entry which is preliminary data.</text>
</comment>